<dbReference type="Pfam" id="PF12239">
    <property type="entry name" value="DUF3605"/>
    <property type="match status" value="1"/>
</dbReference>
<keyword evidence="2" id="KW-1185">Reference proteome</keyword>
<dbReference type="Proteomes" id="UP001201262">
    <property type="component" value="Unassembled WGS sequence"/>
</dbReference>
<proteinExistence type="predicted"/>
<accession>A0AAD4KMK3</accession>
<organism evidence="1 2">
    <name type="scientific">Talaromyces proteolyticus</name>
    <dbReference type="NCBI Taxonomy" id="1131652"/>
    <lineage>
        <taxon>Eukaryota</taxon>
        <taxon>Fungi</taxon>
        <taxon>Dikarya</taxon>
        <taxon>Ascomycota</taxon>
        <taxon>Pezizomycotina</taxon>
        <taxon>Eurotiomycetes</taxon>
        <taxon>Eurotiomycetidae</taxon>
        <taxon>Eurotiales</taxon>
        <taxon>Trichocomaceae</taxon>
        <taxon>Talaromyces</taxon>
        <taxon>Talaromyces sect. Bacilispori</taxon>
    </lineage>
</organism>
<dbReference type="PANTHER" id="PTHR35020">
    <property type="entry name" value="N-ACETYLGLUCOSAMINE-INDUCED PROTEIN 1"/>
    <property type="match status" value="1"/>
</dbReference>
<name>A0AAD4KMK3_9EURO</name>
<dbReference type="GO" id="GO:0005737">
    <property type="term" value="C:cytoplasm"/>
    <property type="evidence" value="ECO:0007669"/>
    <property type="project" value="TreeGrafter"/>
</dbReference>
<reference evidence="1" key="1">
    <citation type="submission" date="2021-12" db="EMBL/GenBank/DDBJ databases">
        <title>Convergent genome expansion in fungi linked to evolution of root-endophyte symbiosis.</title>
        <authorList>
            <consortium name="DOE Joint Genome Institute"/>
            <person name="Ke Y.-H."/>
            <person name="Bonito G."/>
            <person name="Liao H.-L."/>
            <person name="Looney B."/>
            <person name="Rojas-Flechas A."/>
            <person name="Nash J."/>
            <person name="Hameed K."/>
            <person name="Schadt C."/>
            <person name="Martin F."/>
            <person name="Crous P.W."/>
            <person name="Miettinen O."/>
            <person name="Magnuson J.K."/>
            <person name="Labbe J."/>
            <person name="Jacobson D."/>
            <person name="Doktycz M.J."/>
            <person name="Veneault-Fourrey C."/>
            <person name="Kuo A."/>
            <person name="Mondo S."/>
            <person name="Calhoun S."/>
            <person name="Riley R."/>
            <person name="Ohm R."/>
            <person name="LaButti K."/>
            <person name="Andreopoulos B."/>
            <person name="Pangilinan J."/>
            <person name="Nolan M."/>
            <person name="Tritt A."/>
            <person name="Clum A."/>
            <person name="Lipzen A."/>
            <person name="Daum C."/>
            <person name="Barry K."/>
            <person name="Grigoriev I.V."/>
            <person name="Vilgalys R."/>
        </authorList>
    </citation>
    <scope>NUCLEOTIDE SEQUENCE</scope>
    <source>
        <strain evidence="1">PMI_201</strain>
    </source>
</reference>
<protein>
    <recommendedName>
        <fullName evidence="3">N-acetylglucosamine-induced protein 1</fullName>
    </recommendedName>
</protein>
<evidence type="ECO:0000313" key="2">
    <source>
        <dbReference type="Proteomes" id="UP001201262"/>
    </source>
</evidence>
<dbReference type="AlphaFoldDB" id="A0AAD4KMK3"/>
<dbReference type="InterPro" id="IPR022036">
    <property type="entry name" value="DUF3605"/>
</dbReference>
<comment type="caution">
    <text evidence="1">The sequence shown here is derived from an EMBL/GenBank/DDBJ whole genome shotgun (WGS) entry which is preliminary data.</text>
</comment>
<evidence type="ECO:0000313" key="1">
    <source>
        <dbReference type="EMBL" id="KAH8693770.1"/>
    </source>
</evidence>
<gene>
    <name evidence="1" type="ORF">BGW36DRAFT_399031</name>
</gene>
<dbReference type="PANTHER" id="PTHR35020:SF4">
    <property type="entry name" value="N-ACETYLGLUCOSAMINE-INDUCED PROTEIN 1"/>
    <property type="match status" value="1"/>
</dbReference>
<dbReference type="RefSeq" id="XP_046069440.1">
    <property type="nucleotide sequence ID" value="XM_046218478.1"/>
</dbReference>
<sequence length="245" mass="28945">MSTETFTNIDEKLTDLDSSQPLPYWLVNVPRDRWPASCPEFLKDLADKNIAILSTSDSEFTRTSWSEAKELVRTNNIGKFQRVPSDLRKYLEYMYYIKQKYGSVMKFVLAERLHWDQETTEDLKPRGQAFEHEADLKVLYNDWPYGLDPDIVHLVIWTKFELDEDPATGNLTEPMWNKIDSYVQKTFRSHLPADRVIWFKNWKSLKSIHAIEHFHVMLYQPDLEFIKDTTHGDVPLVETISQREP</sequence>
<dbReference type="EMBL" id="JAJTJA010000009">
    <property type="protein sequence ID" value="KAH8693770.1"/>
    <property type="molecule type" value="Genomic_DNA"/>
</dbReference>
<dbReference type="GeneID" id="70248765"/>
<evidence type="ECO:0008006" key="3">
    <source>
        <dbReference type="Google" id="ProtNLM"/>
    </source>
</evidence>
<dbReference type="GO" id="GO:0006044">
    <property type="term" value="P:N-acetylglucosamine metabolic process"/>
    <property type="evidence" value="ECO:0007669"/>
    <property type="project" value="TreeGrafter"/>
</dbReference>